<organism evidence="5 6">
    <name type="scientific">Acacia crassicarpa</name>
    <name type="common">northern wattle</name>
    <dbReference type="NCBI Taxonomy" id="499986"/>
    <lineage>
        <taxon>Eukaryota</taxon>
        <taxon>Viridiplantae</taxon>
        <taxon>Streptophyta</taxon>
        <taxon>Embryophyta</taxon>
        <taxon>Tracheophyta</taxon>
        <taxon>Spermatophyta</taxon>
        <taxon>Magnoliopsida</taxon>
        <taxon>eudicotyledons</taxon>
        <taxon>Gunneridae</taxon>
        <taxon>Pentapetalae</taxon>
        <taxon>rosids</taxon>
        <taxon>fabids</taxon>
        <taxon>Fabales</taxon>
        <taxon>Fabaceae</taxon>
        <taxon>Caesalpinioideae</taxon>
        <taxon>mimosoid clade</taxon>
        <taxon>Acacieae</taxon>
        <taxon>Acacia</taxon>
    </lineage>
</organism>
<dbReference type="AlphaFoldDB" id="A0AAE1JGZ6"/>
<evidence type="ECO:0000256" key="1">
    <source>
        <dbReference type="ARBA" id="ARBA00004123"/>
    </source>
</evidence>
<feature type="domain" description="Mediator complex subunit 15 KIX" evidence="4">
    <location>
        <begin position="3"/>
        <end position="76"/>
    </location>
</feature>
<proteinExistence type="predicted"/>
<comment type="caution">
    <text evidence="5">The sequence shown here is derived from an EMBL/GenBank/DDBJ whole genome shotgun (WGS) entry which is preliminary data.</text>
</comment>
<dbReference type="Pfam" id="PF16987">
    <property type="entry name" value="KIX_2"/>
    <property type="match status" value="2"/>
</dbReference>
<dbReference type="EMBL" id="JAWXYG010000019">
    <property type="protein sequence ID" value="KAK4252949.1"/>
    <property type="molecule type" value="Genomic_DNA"/>
</dbReference>
<dbReference type="GO" id="GO:0031490">
    <property type="term" value="F:chromatin DNA binding"/>
    <property type="evidence" value="ECO:0007669"/>
    <property type="project" value="InterPro"/>
</dbReference>
<dbReference type="GO" id="GO:0005634">
    <property type="term" value="C:nucleus"/>
    <property type="evidence" value="ECO:0007669"/>
    <property type="project" value="UniProtKB-SubCell"/>
</dbReference>
<name>A0AAE1JGZ6_9FABA</name>
<dbReference type="GO" id="GO:0003713">
    <property type="term" value="F:transcription coactivator activity"/>
    <property type="evidence" value="ECO:0007669"/>
    <property type="project" value="InterPro"/>
</dbReference>
<reference evidence="5" key="1">
    <citation type="submission" date="2023-10" db="EMBL/GenBank/DDBJ databases">
        <title>Chromosome-level genome of the transformable northern wattle, Acacia crassicarpa.</title>
        <authorList>
            <person name="Massaro I."/>
            <person name="Sinha N.R."/>
            <person name="Poethig S."/>
            <person name="Leichty A.R."/>
        </authorList>
    </citation>
    <scope>NUCLEOTIDE SEQUENCE</scope>
    <source>
        <strain evidence="5">Acra3RX</strain>
        <tissue evidence="5">Leaf</tissue>
    </source>
</reference>
<dbReference type="InterPro" id="IPR044661">
    <property type="entry name" value="MED15a/b/c-like"/>
</dbReference>
<dbReference type="InterPro" id="IPR036529">
    <property type="entry name" value="KIX_dom_sf"/>
</dbReference>
<evidence type="ECO:0000256" key="3">
    <source>
        <dbReference type="SAM" id="MobiDB-lite"/>
    </source>
</evidence>
<evidence type="ECO:0000259" key="4">
    <source>
        <dbReference type="Pfam" id="PF16987"/>
    </source>
</evidence>
<dbReference type="Gene3D" id="1.10.246.20">
    <property type="entry name" value="Coactivator CBP, KIX domain"/>
    <property type="match status" value="2"/>
</dbReference>
<gene>
    <name evidence="5" type="ORF">QN277_011072</name>
</gene>
<keyword evidence="2" id="KW-0539">Nucleus</keyword>
<dbReference type="PANTHER" id="PTHR33137:SF4">
    <property type="entry name" value="MEDIATOR OF RNA POLYMERASE II TRANSCRIPTION SUBUNIT 15A-RELATED"/>
    <property type="match status" value="1"/>
</dbReference>
<sequence>MGTHDWRAQLPPQTRQIKVDEITYKLNFYQSHGGGDDELVEVQKIARCYEQKTYAGAASQEDYLQKISSMMLSISENYWRSLLQPDSRRRIINKILETLRRHIPYSGQEGLDELRQIAARFEEKIYYSATSQPDYLRKISLKMLTMETRGHKTIGNSMPSNFGYNGDGPSDTGRRSIRKRKQPQWLADFVTYQ</sequence>
<dbReference type="Proteomes" id="UP001293593">
    <property type="component" value="Unassembled WGS sequence"/>
</dbReference>
<evidence type="ECO:0000313" key="6">
    <source>
        <dbReference type="Proteomes" id="UP001293593"/>
    </source>
</evidence>
<comment type="subcellular location">
    <subcellularLocation>
        <location evidence="1">Nucleus</location>
    </subcellularLocation>
</comment>
<keyword evidence="6" id="KW-1185">Reference proteome</keyword>
<evidence type="ECO:0000256" key="2">
    <source>
        <dbReference type="ARBA" id="ARBA00023242"/>
    </source>
</evidence>
<dbReference type="InterPro" id="IPR036546">
    <property type="entry name" value="MED15_KIX"/>
</dbReference>
<accession>A0AAE1JGZ6</accession>
<evidence type="ECO:0000313" key="5">
    <source>
        <dbReference type="EMBL" id="KAK4252949.1"/>
    </source>
</evidence>
<dbReference type="PANTHER" id="PTHR33137">
    <property type="entry name" value="MEDIATOR OF RNA POLYMERASE II TRANSCRIPTION SUBUNIT 15A-RELATED"/>
    <property type="match status" value="1"/>
</dbReference>
<feature type="domain" description="Mediator complex subunit 15 KIX" evidence="4">
    <location>
        <begin position="77"/>
        <end position="154"/>
    </location>
</feature>
<feature type="region of interest" description="Disordered" evidence="3">
    <location>
        <begin position="155"/>
        <end position="179"/>
    </location>
</feature>
<protein>
    <recommendedName>
        <fullName evidence="4">Mediator complex subunit 15 KIX domain-containing protein</fullName>
    </recommendedName>
</protein>
<dbReference type="SUPFAM" id="SSF47040">
    <property type="entry name" value="Kix domain of CBP (creb binding protein)"/>
    <property type="match status" value="1"/>
</dbReference>
<dbReference type="FunFam" id="1.10.246.20:FF:000003">
    <property type="entry name" value="Mediator of RNA polymerase II transcription subunit 15a"/>
    <property type="match status" value="1"/>
</dbReference>